<dbReference type="CDD" id="cd06261">
    <property type="entry name" value="TM_PBP2"/>
    <property type="match status" value="1"/>
</dbReference>
<evidence type="ECO:0000256" key="2">
    <source>
        <dbReference type="ARBA" id="ARBA00022448"/>
    </source>
</evidence>
<keyword evidence="2 7" id="KW-0813">Transport</keyword>
<dbReference type="EMBL" id="AP022870">
    <property type="protein sequence ID" value="BCB73850.1"/>
    <property type="molecule type" value="Genomic_DNA"/>
</dbReference>
<accession>A0A6F8XJ60</accession>
<dbReference type="InterPro" id="IPR035906">
    <property type="entry name" value="MetI-like_sf"/>
</dbReference>
<dbReference type="KEGG" id="pfla:Pflav_002600"/>
<feature type="transmembrane region" description="Helical" evidence="7">
    <location>
        <begin position="107"/>
        <end position="129"/>
    </location>
</feature>
<dbReference type="PANTHER" id="PTHR43744:SF3">
    <property type="entry name" value="LACTOSE TRANSPORT SYSTEM PERMEASE PROTEIN LACG"/>
    <property type="match status" value="1"/>
</dbReference>
<protein>
    <submittedName>
        <fullName evidence="9">Sugar ABC transporter permease</fullName>
    </submittedName>
</protein>
<feature type="transmembrane region" description="Helical" evidence="7">
    <location>
        <begin position="78"/>
        <end position="100"/>
    </location>
</feature>
<feature type="transmembrane region" description="Helical" evidence="7">
    <location>
        <begin position="184"/>
        <end position="206"/>
    </location>
</feature>
<gene>
    <name evidence="9" type="ORF">Pflav_002600</name>
</gene>
<comment type="similarity">
    <text evidence="7">Belongs to the binding-protein-dependent transport system permease family.</text>
</comment>
<dbReference type="Proteomes" id="UP000502508">
    <property type="component" value="Chromosome"/>
</dbReference>
<evidence type="ECO:0000256" key="1">
    <source>
        <dbReference type="ARBA" id="ARBA00004651"/>
    </source>
</evidence>
<comment type="subcellular location">
    <subcellularLocation>
        <location evidence="1 7">Cell membrane</location>
        <topology evidence="1 7">Multi-pass membrane protein</topology>
    </subcellularLocation>
</comment>
<dbReference type="Gene3D" id="1.10.3720.10">
    <property type="entry name" value="MetI-like"/>
    <property type="match status" value="1"/>
</dbReference>
<evidence type="ECO:0000259" key="8">
    <source>
        <dbReference type="PROSITE" id="PS50928"/>
    </source>
</evidence>
<dbReference type="Pfam" id="PF00528">
    <property type="entry name" value="BPD_transp_1"/>
    <property type="match status" value="1"/>
</dbReference>
<reference evidence="9 10" key="1">
    <citation type="submission" date="2020-03" db="EMBL/GenBank/DDBJ databases">
        <title>Whole genome shotgun sequence of Phytohabitans flavus NBRC 107702.</title>
        <authorList>
            <person name="Komaki H."/>
            <person name="Tamura T."/>
        </authorList>
    </citation>
    <scope>NUCLEOTIDE SEQUENCE [LARGE SCALE GENOMIC DNA]</scope>
    <source>
        <strain evidence="9 10">NBRC 107702</strain>
    </source>
</reference>
<feature type="transmembrane region" description="Helical" evidence="7">
    <location>
        <begin position="245"/>
        <end position="263"/>
    </location>
</feature>
<evidence type="ECO:0000256" key="5">
    <source>
        <dbReference type="ARBA" id="ARBA00022989"/>
    </source>
</evidence>
<dbReference type="AlphaFoldDB" id="A0A6F8XJ60"/>
<evidence type="ECO:0000256" key="3">
    <source>
        <dbReference type="ARBA" id="ARBA00022475"/>
    </source>
</evidence>
<dbReference type="PROSITE" id="PS50928">
    <property type="entry name" value="ABC_TM1"/>
    <property type="match status" value="1"/>
</dbReference>
<evidence type="ECO:0000256" key="6">
    <source>
        <dbReference type="ARBA" id="ARBA00023136"/>
    </source>
</evidence>
<evidence type="ECO:0000313" key="9">
    <source>
        <dbReference type="EMBL" id="BCB73850.1"/>
    </source>
</evidence>
<keyword evidence="10" id="KW-1185">Reference proteome</keyword>
<evidence type="ECO:0000313" key="10">
    <source>
        <dbReference type="Proteomes" id="UP000502508"/>
    </source>
</evidence>
<evidence type="ECO:0000256" key="7">
    <source>
        <dbReference type="RuleBase" id="RU363032"/>
    </source>
</evidence>
<feature type="domain" description="ABC transmembrane type-1" evidence="8">
    <location>
        <begin position="72"/>
        <end position="263"/>
    </location>
</feature>
<organism evidence="9 10">
    <name type="scientific">Phytohabitans flavus</name>
    <dbReference type="NCBI Taxonomy" id="1076124"/>
    <lineage>
        <taxon>Bacteria</taxon>
        <taxon>Bacillati</taxon>
        <taxon>Actinomycetota</taxon>
        <taxon>Actinomycetes</taxon>
        <taxon>Micromonosporales</taxon>
        <taxon>Micromonosporaceae</taxon>
    </lineage>
</organism>
<name>A0A6F8XJ60_9ACTN</name>
<reference evidence="9 10" key="2">
    <citation type="submission" date="2020-03" db="EMBL/GenBank/DDBJ databases">
        <authorList>
            <person name="Ichikawa N."/>
            <person name="Kimura A."/>
            <person name="Kitahashi Y."/>
            <person name="Uohara A."/>
        </authorList>
    </citation>
    <scope>NUCLEOTIDE SEQUENCE [LARGE SCALE GENOMIC DNA]</scope>
    <source>
        <strain evidence="9 10">NBRC 107702</strain>
    </source>
</reference>
<dbReference type="GO" id="GO:0055085">
    <property type="term" value="P:transmembrane transport"/>
    <property type="evidence" value="ECO:0007669"/>
    <property type="project" value="InterPro"/>
</dbReference>
<dbReference type="InterPro" id="IPR000515">
    <property type="entry name" value="MetI-like"/>
</dbReference>
<evidence type="ECO:0000256" key="4">
    <source>
        <dbReference type="ARBA" id="ARBA00022692"/>
    </source>
</evidence>
<dbReference type="SUPFAM" id="SSF161098">
    <property type="entry name" value="MetI-like"/>
    <property type="match status" value="1"/>
</dbReference>
<proteinExistence type="inferred from homology"/>
<dbReference type="GO" id="GO:0005886">
    <property type="term" value="C:plasma membrane"/>
    <property type="evidence" value="ECO:0007669"/>
    <property type="project" value="UniProtKB-SubCell"/>
</dbReference>
<keyword evidence="4 7" id="KW-0812">Transmembrane</keyword>
<sequence length="277" mass="30346">MRAGTRPSAGMVVAYLALAVYAAISLYPFAWMVSGAFKNRLEILEGGNLIPRSPTLDTLVDTWGRLNFFDYFLNSLKVTGLTVLGVLVVYSLASYAFAMIEFPGRRAIFWFFVALLFVPSITVLLPLTILESRLGILGTHIGLVLPFVNGTAPLTVLLLTNAFRAIPRELHDAARADGAGEVRIFLRVYLPLVRPTLITVAVLTAVPTWNEYPLSRVSLNEESRYTLPLALEQLASGNVPSYNEIMAGSLILVVPVIVLFLALQRYFVNGLSGAVKE</sequence>
<keyword evidence="6 7" id="KW-0472">Membrane</keyword>
<keyword evidence="3" id="KW-1003">Cell membrane</keyword>
<feature type="transmembrane region" description="Helical" evidence="7">
    <location>
        <begin position="12"/>
        <end position="31"/>
    </location>
</feature>
<keyword evidence="5 7" id="KW-1133">Transmembrane helix</keyword>
<feature type="transmembrane region" description="Helical" evidence="7">
    <location>
        <begin position="141"/>
        <end position="163"/>
    </location>
</feature>
<dbReference type="RefSeq" id="WP_173033042.1">
    <property type="nucleotide sequence ID" value="NZ_AP022870.1"/>
</dbReference>
<dbReference type="PANTHER" id="PTHR43744">
    <property type="entry name" value="ABC TRANSPORTER PERMEASE PROTEIN MG189-RELATED-RELATED"/>
    <property type="match status" value="1"/>
</dbReference>